<proteinExistence type="predicted"/>
<keyword evidence="2" id="KW-1185">Reference proteome</keyword>
<dbReference type="AlphaFoldDB" id="A0A3M7QQJ9"/>
<gene>
    <name evidence="1" type="ORF">BpHYR1_016130</name>
</gene>
<dbReference type="Proteomes" id="UP000276133">
    <property type="component" value="Unassembled WGS sequence"/>
</dbReference>
<evidence type="ECO:0000313" key="1">
    <source>
        <dbReference type="EMBL" id="RNA13553.1"/>
    </source>
</evidence>
<protein>
    <submittedName>
        <fullName evidence="1">Uncharacterized protein</fullName>
    </submittedName>
</protein>
<accession>A0A3M7QQJ9</accession>
<sequence length="87" mass="9518">MPPKTEVNFSVTDRVALTKGFANFGTILSPCARPCQWHHLKEILVAFVDFLVMGFCYLCSFSKFNWSSVGSCAGKLGGLVKIIGDDV</sequence>
<evidence type="ECO:0000313" key="2">
    <source>
        <dbReference type="Proteomes" id="UP000276133"/>
    </source>
</evidence>
<comment type="caution">
    <text evidence="1">The sequence shown here is derived from an EMBL/GenBank/DDBJ whole genome shotgun (WGS) entry which is preliminary data.</text>
</comment>
<reference evidence="1 2" key="1">
    <citation type="journal article" date="2018" name="Sci. Rep.">
        <title>Genomic signatures of local adaptation to the degree of environmental predictability in rotifers.</title>
        <authorList>
            <person name="Franch-Gras L."/>
            <person name="Hahn C."/>
            <person name="Garcia-Roger E.M."/>
            <person name="Carmona M.J."/>
            <person name="Serra M."/>
            <person name="Gomez A."/>
        </authorList>
    </citation>
    <scope>NUCLEOTIDE SEQUENCE [LARGE SCALE GENOMIC DNA]</scope>
    <source>
        <strain evidence="1">HYR1</strain>
    </source>
</reference>
<dbReference type="EMBL" id="REGN01005381">
    <property type="protein sequence ID" value="RNA13553.1"/>
    <property type="molecule type" value="Genomic_DNA"/>
</dbReference>
<name>A0A3M7QQJ9_BRAPC</name>
<organism evidence="1 2">
    <name type="scientific">Brachionus plicatilis</name>
    <name type="common">Marine rotifer</name>
    <name type="synonym">Brachionus muelleri</name>
    <dbReference type="NCBI Taxonomy" id="10195"/>
    <lineage>
        <taxon>Eukaryota</taxon>
        <taxon>Metazoa</taxon>
        <taxon>Spiralia</taxon>
        <taxon>Gnathifera</taxon>
        <taxon>Rotifera</taxon>
        <taxon>Eurotatoria</taxon>
        <taxon>Monogononta</taxon>
        <taxon>Pseudotrocha</taxon>
        <taxon>Ploima</taxon>
        <taxon>Brachionidae</taxon>
        <taxon>Brachionus</taxon>
    </lineage>
</organism>